<keyword evidence="4" id="KW-0813">Transport</keyword>
<evidence type="ECO:0000256" key="4">
    <source>
        <dbReference type="ARBA" id="ARBA00022448"/>
    </source>
</evidence>
<keyword evidence="6" id="KW-0333">Golgi apparatus</keyword>
<sequence length="663" mass="75536">MSLVMKLQLYVQQVNNSLENSSQQVLASLPKIMHDAKILQQEALVLKEKMGQVKEEIVQIEQDTRKSINTIEKLDEMKNQLTIAKQGLHESDNWTVLVNDLEEIFDSKNIEAISSKILGMQSSLKLLVNVADFEDRKLQLEGLKNRLEAIASPVIVQAFTTSDAEASVKFVHIFSSIGRITQLVKYYHNCQKDALVKKWRTQLELEQDESVVQWIHNYHGILLSNWHTQCKWFNQVFIGESAVDSLINIYVDVLNSLDPSFNQCIDAALKQVQDKLTFLHDVKQVSKQFAENLWNVIEQSSSAYEQASLVKHLNTLHCMKDELPDTIQALGLSANQVMDHALEARKRCQQFTENCGFCGLLIALRAYFSTYAGYFRQIDRSKRLKENWNTFQLSFSLLQHSGDVLLKVQHLEKELTMSILELNKPNTSIKFKHFLLDAENLKEYESLIKCVTEGTQLSLLDYVTKEFNKLCTDVHHTTYQVVFGPVSAHLEIVSASETWAQFDGSSLHNSDLPDYSFSPQEYITQIGQYLLELPQHLEPFLFKENPALTCALKAIDQEYADAPDREGALAQIFLQKVARGICNSFAEKVLSISTLSQPASRQLSHDINYLNNVLQDLGITMSENLQQLLALLKIPPDQYQVQSIGYSAKYVAGIRQIRHLMSN</sequence>
<dbReference type="PANTHER" id="PTHR21443">
    <property type="entry name" value="CONSERVED OLIGOMERIC GOLGI COMPLEX COMPONENT 7"/>
    <property type="match status" value="1"/>
</dbReference>
<dbReference type="PANTHER" id="PTHR21443:SF0">
    <property type="entry name" value="CONSERVED OLIGOMERIC GOLGI COMPLEX SUBUNIT 7"/>
    <property type="match status" value="1"/>
</dbReference>
<dbReference type="InterPro" id="IPR019335">
    <property type="entry name" value="COG7"/>
</dbReference>
<reference evidence="10 11" key="1">
    <citation type="journal article" date="2013" name="Genome Biol.">
        <title>Draft genome of the mountain pine beetle, Dendroctonus ponderosae Hopkins, a major forest pest.</title>
        <authorList>
            <person name="Keeling C.I."/>
            <person name="Yuen M.M."/>
            <person name="Liao N.Y."/>
            <person name="Docking T.R."/>
            <person name="Chan S.K."/>
            <person name="Taylor G.A."/>
            <person name="Palmquist D.L."/>
            <person name="Jackman S.D."/>
            <person name="Nguyen A."/>
            <person name="Li M."/>
            <person name="Henderson H."/>
            <person name="Janes J.K."/>
            <person name="Zhao Y."/>
            <person name="Pandoh P."/>
            <person name="Moore R."/>
            <person name="Sperling F.A."/>
            <person name="Huber D.P."/>
            <person name="Birol I."/>
            <person name="Jones S.J."/>
            <person name="Bohlmann J."/>
        </authorList>
    </citation>
    <scope>NUCLEOTIDE SEQUENCE</scope>
</reference>
<evidence type="ECO:0000256" key="7">
    <source>
        <dbReference type="ARBA" id="ARBA00023136"/>
    </source>
</evidence>
<evidence type="ECO:0000256" key="9">
    <source>
        <dbReference type="SAM" id="Coils"/>
    </source>
</evidence>
<proteinExistence type="inferred from homology"/>
<evidence type="ECO:0000256" key="1">
    <source>
        <dbReference type="ARBA" id="ARBA00004395"/>
    </source>
</evidence>
<evidence type="ECO:0000256" key="3">
    <source>
        <dbReference type="ARBA" id="ARBA00020984"/>
    </source>
</evidence>
<dbReference type="GO" id="GO:0006886">
    <property type="term" value="P:intracellular protein transport"/>
    <property type="evidence" value="ECO:0007669"/>
    <property type="project" value="InterPro"/>
</dbReference>
<protein>
    <recommendedName>
        <fullName evidence="3">Conserved oligomeric Golgi complex subunit 7</fullName>
    </recommendedName>
    <alternativeName>
        <fullName evidence="8">Component of oligomeric Golgi complex 7</fullName>
    </alternativeName>
</protein>
<gene>
    <name evidence="10" type="ORF">D910_11160</name>
</gene>
<dbReference type="GO" id="GO:0017119">
    <property type="term" value="C:Golgi transport complex"/>
    <property type="evidence" value="ECO:0007669"/>
    <property type="project" value="InterPro"/>
</dbReference>
<evidence type="ECO:0000256" key="2">
    <source>
        <dbReference type="ARBA" id="ARBA00005831"/>
    </source>
</evidence>
<dbReference type="GO" id="GO:0006890">
    <property type="term" value="P:retrograde vesicle-mediated transport, Golgi to endoplasmic reticulum"/>
    <property type="evidence" value="ECO:0007669"/>
    <property type="project" value="TreeGrafter"/>
</dbReference>
<dbReference type="GO" id="GO:0007030">
    <property type="term" value="P:Golgi organization"/>
    <property type="evidence" value="ECO:0007669"/>
    <property type="project" value="TreeGrafter"/>
</dbReference>
<evidence type="ECO:0000256" key="6">
    <source>
        <dbReference type="ARBA" id="ARBA00023034"/>
    </source>
</evidence>
<keyword evidence="5" id="KW-0653">Protein transport</keyword>
<dbReference type="AlphaFoldDB" id="U4UIN4"/>
<accession>U4UIN4</accession>
<evidence type="ECO:0000256" key="8">
    <source>
        <dbReference type="ARBA" id="ARBA00031345"/>
    </source>
</evidence>
<dbReference type="Pfam" id="PF10191">
    <property type="entry name" value="COG7"/>
    <property type="match status" value="2"/>
</dbReference>
<dbReference type="Proteomes" id="UP000030742">
    <property type="component" value="Unassembled WGS sequence"/>
</dbReference>
<keyword evidence="9" id="KW-0175">Coiled coil</keyword>
<organism evidence="10 11">
    <name type="scientific">Dendroctonus ponderosae</name>
    <name type="common">Mountain pine beetle</name>
    <dbReference type="NCBI Taxonomy" id="77166"/>
    <lineage>
        <taxon>Eukaryota</taxon>
        <taxon>Metazoa</taxon>
        <taxon>Ecdysozoa</taxon>
        <taxon>Arthropoda</taxon>
        <taxon>Hexapoda</taxon>
        <taxon>Insecta</taxon>
        <taxon>Pterygota</taxon>
        <taxon>Neoptera</taxon>
        <taxon>Endopterygota</taxon>
        <taxon>Coleoptera</taxon>
        <taxon>Polyphaga</taxon>
        <taxon>Cucujiformia</taxon>
        <taxon>Curculionidae</taxon>
        <taxon>Scolytinae</taxon>
        <taxon>Dendroctonus</taxon>
    </lineage>
</organism>
<dbReference type="GO" id="GO:0000139">
    <property type="term" value="C:Golgi membrane"/>
    <property type="evidence" value="ECO:0007669"/>
    <property type="project" value="UniProtKB-SubCell"/>
</dbReference>
<evidence type="ECO:0000313" key="11">
    <source>
        <dbReference type="Proteomes" id="UP000030742"/>
    </source>
</evidence>
<dbReference type="OrthoDB" id="245173at2759"/>
<dbReference type="STRING" id="77166.U4UIN4"/>
<feature type="coiled-coil region" evidence="9">
    <location>
        <begin position="36"/>
        <end position="63"/>
    </location>
</feature>
<name>U4UIN4_DENPD</name>
<dbReference type="EMBL" id="KB632375">
    <property type="protein sequence ID" value="ERL93874.1"/>
    <property type="molecule type" value="Genomic_DNA"/>
</dbReference>
<evidence type="ECO:0000256" key="5">
    <source>
        <dbReference type="ARBA" id="ARBA00022927"/>
    </source>
</evidence>
<keyword evidence="7" id="KW-0472">Membrane</keyword>
<comment type="similarity">
    <text evidence="2">Belongs to the COG7 family.</text>
</comment>
<evidence type="ECO:0000313" key="10">
    <source>
        <dbReference type="EMBL" id="ERL93874.1"/>
    </source>
</evidence>
<comment type="subcellular location">
    <subcellularLocation>
        <location evidence="1">Golgi apparatus membrane</location>
        <topology evidence="1">Peripheral membrane protein</topology>
    </subcellularLocation>
</comment>